<reference evidence="1" key="1">
    <citation type="journal article" date="2023" name="Plant J.">
        <title>Genome sequences and population genomics provide insights into the demographic history, inbreeding, and mutation load of two 'living fossil' tree species of Dipteronia.</title>
        <authorList>
            <person name="Feng Y."/>
            <person name="Comes H.P."/>
            <person name="Chen J."/>
            <person name="Zhu S."/>
            <person name="Lu R."/>
            <person name="Zhang X."/>
            <person name="Li P."/>
            <person name="Qiu J."/>
            <person name="Olsen K.M."/>
            <person name="Qiu Y."/>
        </authorList>
    </citation>
    <scope>NUCLEOTIDE SEQUENCE</scope>
    <source>
        <strain evidence="1">KIB01</strain>
    </source>
</reference>
<keyword evidence="2" id="KW-1185">Reference proteome</keyword>
<accession>A0AAD9XFA1</accession>
<proteinExistence type="predicted"/>
<organism evidence="1 2">
    <name type="scientific">Dipteronia dyeriana</name>
    <dbReference type="NCBI Taxonomy" id="168575"/>
    <lineage>
        <taxon>Eukaryota</taxon>
        <taxon>Viridiplantae</taxon>
        <taxon>Streptophyta</taxon>
        <taxon>Embryophyta</taxon>
        <taxon>Tracheophyta</taxon>
        <taxon>Spermatophyta</taxon>
        <taxon>Magnoliopsida</taxon>
        <taxon>eudicotyledons</taxon>
        <taxon>Gunneridae</taxon>
        <taxon>Pentapetalae</taxon>
        <taxon>rosids</taxon>
        <taxon>malvids</taxon>
        <taxon>Sapindales</taxon>
        <taxon>Sapindaceae</taxon>
        <taxon>Hippocastanoideae</taxon>
        <taxon>Acereae</taxon>
        <taxon>Dipteronia</taxon>
    </lineage>
</organism>
<evidence type="ECO:0000313" key="2">
    <source>
        <dbReference type="Proteomes" id="UP001280121"/>
    </source>
</evidence>
<evidence type="ECO:0000313" key="1">
    <source>
        <dbReference type="EMBL" id="KAK2658379.1"/>
    </source>
</evidence>
<sequence length="84" mass="9483">AFTSDIGSHEILAEDEHGVFMSILSQKVSFPSLKELELCELPELLHLWKENSQQSKVFENLKPLLPSSVSLQNLTMLELESTKV</sequence>
<dbReference type="AlphaFoldDB" id="A0AAD9XFA1"/>
<comment type="caution">
    <text evidence="1">The sequence shown here is derived from an EMBL/GenBank/DDBJ whole genome shotgun (WGS) entry which is preliminary data.</text>
</comment>
<dbReference type="EMBL" id="JANJYI010000002">
    <property type="protein sequence ID" value="KAK2658379.1"/>
    <property type="molecule type" value="Genomic_DNA"/>
</dbReference>
<feature type="non-terminal residue" evidence="1">
    <location>
        <position position="1"/>
    </location>
</feature>
<name>A0AAD9XFA1_9ROSI</name>
<protein>
    <submittedName>
        <fullName evidence="1">Uncharacterized protein</fullName>
    </submittedName>
</protein>
<gene>
    <name evidence="1" type="ORF">Ddye_004912</name>
</gene>
<dbReference type="Proteomes" id="UP001280121">
    <property type="component" value="Unassembled WGS sequence"/>
</dbReference>